<dbReference type="SUPFAM" id="SSF46785">
    <property type="entry name" value="Winged helix' DNA-binding domain"/>
    <property type="match status" value="1"/>
</dbReference>
<keyword evidence="2" id="KW-0805">Transcription regulation</keyword>
<dbReference type="CDD" id="cd05466">
    <property type="entry name" value="PBP2_LTTR_substrate"/>
    <property type="match status" value="1"/>
</dbReference>
<reference evidence="6" key="1">
    <citation type="submission" date="2018-07" db="EMBL/GenBank/DDBJ databases">
        <authorList>
            <consortium name="Genoscope - CEA"/>
            <person name="William W."/>
        </authorList>
    </citation>
    <scope>NUCLEOTIDE SEQUENCE</scope>
    <source>
        <strain evidence="6">IK1</strain>
    </source>
</reference>
<evidence type="ECO:0000256" key="2">
    <source>
        <dbReference type="ARBA" id="ARBA00023015"/>
    </source>
</evidence>
<dbReference type="InterPro" id="IPR036388">
    <property type="entry name" value="WH-like_DNA-bd_sf"/>
</dbReference>
<dbReference type="PANTHER" id="PTHR30126:SF5">
    <property type="entry name" value="HTH-TYPE TRANSCRIPTIONAL ACTIVATOR CMPR"/>
    <property type="match status" value="1"/>
</dbReference>
<comment type="similarity">
    <text evidence="1">Belongs to the LysR transcriptional regulatory family.</text>
</comment>
<gene>
    <name evidence="6" type="ORF">TRIP_B10138</name>
</gene>
<organism evidence="6">
    <name type="scientific">Uncultured Desulfatiglans sp</name>
    <dbReference type="NCBI Taxonomy" id="1748965"/>
    <lineage>
        <taxon>Bacteria</taxon>
        <taxon>Pseudomonadati</taxon>
        <taxon>Thermodesulfobacteriota</taxon>
        <taxon>Desulfobacteria</taxon>
        <taxon>Desulfatiglandales</taxon>
        <taxon>Desulfatiglandaceae</taxon>
        <taxon>Desulfatiglans</taxon>
        <taxon>environmental samples</taxon>
    </lineage>
</organism>
<evidence type="ECO:0000313" key="6">
    <source>
        <dbReference type="EMBL" id="VBB41410.1"/>
    </source>
</evidence>
<evidence type="ECO:0000256" key="4">
    <source>
        <dbReference type="ARBA" id="ARBA00023163"/>
    </source>
</evidence>
<dbReference type="InterPro" id="IPR005119">
    <property type="entry name" value="LysR_subst-bd"/>
</dbReference>
<dbReference type="EMBL" id="UPXX01000001">
    <property type="protein sequence ID" value="VBB41410.1"/>
    <property type="molecule type" value="Genomic_DNA"/>
</dbReference>
<name>A0A653A066_UNCDX</name>
<dbReference type="Gene3D" id="1.10.10.10">
    <property type="entry name" value="Winged helix-like DNA-binding domain superfamily/Winged helix DNA-binding domain"/>
    <property type="match status" value="1"/>
</dbReference>
<dbReference type="PANTHER" id="PTHR30126">
    <property type="entry name" value="HTH-TYPE TRANSCRIPTIONAL REGULATOR"/>
    <property type="match status" value="1"/>
</dbReference>
<dbReference type="SUPFAM" id="SSF53850">
    <property type="entry name" value="Periplasmic binding protein-like II"/>
    <property type="match status" value="1"/>
</dbReference>
<keyword evidence="3" id="KW-0238">DNA-binding</keyword>
<dbReference type="GO" id="GO:0000976">
    <property type="term" value="F:transcription cis-regulatory region binding"/>
    <property type="evidence" value="ECO:0007669"/>
    <property type="project" value="TreeGrafter"/>
</dbReference>
<dbReference type="Gene3D" id="3.40.190.290">
    <property type="match status" value="1"/>
</dbReference>
<dbReference type="GO" id="GO:0003700">
    <property type="term" value="F:DNA-binding transcription factor activity"/>
    <property type="evidence" value="ECO:0007669"/>
    <property type="project" value="InterPro"/>
</dbReference>
<proteinExistence type="inferred from homology"/>
<dbReference type="Pfam" id="PF03466">
    <property type="entry name" value="LysR_substrate"/>
    <property type="match status" value="1"/>
</dbReference>
<protein>
    <submittedName>
        <fullName evidence="6">Putative RuBisCO operon transcriptional regulator</fullName>
    </submittedName>
</protein>
<accession>A0A653A066</accession>
<evidence type="ECO:0000259" key="5">
    <source>
        <dbReference type="PROSITE" id="PS50931"/>
    </source>
</evidence>
<dbReference type="InterPro" id="IPR000847">
    <property type="entry name" value="LysR_HTH_N"/>
</dbReference>
<sequence length="303" mass="34236">MILNMNQLRAFYTAAKLNSITRAAEALMVTPPAISKQVRQLEEAIGMKLLYRSGNTIELTDVGRDVYRESEAVFEKITDMENYLEDISIGKLGELRIGCPQTPAKYIMPRLIARFNETHPGIRIIVDQGTNMEMVRNLLTSRNELALIRNRPDDRRLKMKVLRDEEVLLLAAPHSRHLPGREISVTLLDRLPLILPKEGSAVRDVTLEYLQRYKISPNVVMESGSIGLVKELIRQDTGLCFLERYAVAEDLASERLTAVTVLEGSPKIQFGIGYFHKKHLSPAAWAFLRLLDKLDDIVPALSS</sequence>
<dbReference type="PRINTS" id="PR00039">
    <property type="entry name" value="HTHLYSR"/>
</dbReference>
<evidence type="ECO:0000256" key="1">
    <source>
        <dbReference type="ARBA" id="ARBA00009437"/>
    </source>
</evidence>
<feature type="domain" description="HTH lysR-type" evidence="5">
    <location>
        <begin position="3"/>
        <end position="60"/>
    </location>
</feature>
<dbReference type="InterPro" id="IPR036390">
    <property type="entry name" value="WH_DNA-bd_sf"/>
</dbReference>
<evidence type="ECO:0000256" key="3">
    <source>
        <dbReference type="ARBA" id="ARBA00023125"/>
    </source>
</evidence>
<dbReference type="Pfam" id="PF00126">
    <property type="entry name" value="HTH_1"/>
    <property type="match status" value="1"/>
</dbReference>
<dbReference type="PROSITE" id="PS50931">
    <property type="entry name" value="HTH_LYSR"/>
    <property type="match status" value="1"/>
</dbReference>
<dbReference type="AlphaFoldDB" id="A0A653A066"/>
<keyword evidence="4" id="KW-0804">Transcription</keyword>
<dbReference type="FunFam" id="1.10.10.10:FF:000001">
    <property type="entry name" value="LysR family transcriptional regulator"/>
    <property type="match status" value="1"/>
</dbReference>